<dbReference type="CDD" id="cd07012">
    <property type="entry name" value="PBP2_Bug_TTT"/>
    <property type="match status" value="1"/>
</dbReference>
<dbReference type="AlphaFoldDB" id="A0A512DNM3"/>
<dbReference type="Pfam" id="PF03401">
    <property type="entry name" value="TctC"/>
    <property type="match status" value="1"/>
</dbReference>
<proteinExistence type="inferred from homology"/>
<name>A0A512DNM3_9PROT</name>
<gene>
    <name evidence="3" type="ORF">SAE02_19180</name>
</gene>
<comment type="caution">
    <text evidence="3">The sequence shown here is derived from an EMBL/GenBank/DDBJ whole genome shotgun (WGS) entry which is preliminary data.</text>
</comment>
<accession>A0A512DNM3</accession>
<protein>
    <submittedName>
        <fullName evidence="3">C4-dicarboxylate ABC transporter substrate-binding protein</fullName>
    </submittedName>
</protein>
<sequence length="325" mass="33832">MFKIDRRRLFLGATLMAAATLLPFNPASAELKGLEIMAPAAPGGGWDLTARAVQAALKDSGAATSTQVVNIAGAGGTIGLAQFVSSKKGKGNALMVTGMIMQGAILTNKSPMTLQSVTPIARLVGEYEMLAVTSDSPIKTLADLIEKLKADPRSVSWAGGSVGGTDQILAGLIGQKVGIDPKQINYIAHSGGGEAMQSLLGGHTTVGVNGYAELAPQVAAGKLRALAISSDERLPGIDVPTLKEQGVDISLANWRGIVAAPDIKDSDRKALSAAIAQMVESPAWKKTIATQEWTDMYQPAAEFGAFLKKDKEQVEGVLKDIGLVQ</sequence>
<dbReference type="InterPro" id="IPR005064">
    <property type="entry name" value="BUG"/>
</dbReference>
<dbReference type="InterPro" id="IPR006311">
    <property type="entry name" value="TAT_signal"/>
</dbReference>
<reference evidence="3 4" key="1">
    <citation type="submission" date="2019-07" db="EMBL/GenBank/DDBJ databases">
        <title>Whole genome shotgun sequence of Skermanella aerolata NBRC 106429.</title>
        <authorList>
            <person name="Hosoyama A."/>
            <person name="Uohara A."/>
            <person name="Ohji S."/>
            <person name="Ichikawa N."/>
        </authorList>
    </citation>
    <scope>NUCLEOTIDE SEQUENCE [LARGE SCALE GENOMIC DNA]</scope>
    <source>
        <strain evidence="3 4">NBRC 106429</strain>
    </source>
</reference>
<dbReference type="SUPFAM" id="SSF53850">
    <property type="entry name" value="Periplasmic binding protein-like II"/>
    <property type="match status" value="1"/>
</dbReference>
<dbReference type="Proteomes" id="UP000321523">
    <property type="component" value="Unassembled WGS sequence"/>
</dbReference>
<dbReference type="PANTHER" id="PTHR42928:SF3">
    <property type="entry name" value="UPF0065 PROTEIN YFLP"/>
    <property type="match status" value="1"/>
</dbReference>
<evidence type="ECO:0000256" key="2">
    <source>
        <dbReference type="SAM" id="SignalP"/>
    </source>
</evidence>
<evidence type="ECO:0000313" key="3">
    <source>
        <dbReference type="EMBL" id="GEO37770.1"/>
    </source>
</evidence>
<feature type="signal peptide" evidence="2">
    <location>
        <begin position="1"/>
        <end position="29"/>
    </location>
</feature>
<organism evidence="3 4">
    <name type="scientific">Skermanella aerolata</name>
    <dbReference type="NCBI Taxonomy" id="393310"/>
    <lineage>
        <taxon>Bacteria</taxon>
        <taxon>Pseudomonadati</taxon>
        <taxon>Pseudomonadota</taxon>
        <taxon>Alphaproteobacteria</taxon>
        <taxon>Rhodospirillales</taxon>
        <taxon>Azospirillaceae</taxon>
        <taxon>Skermanella</taxon>
    </lineage>
</organism>
<keyword evidence="4" id="KW-1185">Reference proteome</keyword>
<dbReference type="RefSeq" id="WP_044426671.1">
    <property type="nucleotide sequence ID" value="NZ_BJYZ01000007.1"/>
</dbReference>
<evidence type="ECO:0000313" key="4">
    <source>
        <dbReference type="Proteomes" id="UP000321523"/>
    </source>
</evidence>
<keyword evidence="2" id="KW-0732">Signal</keyword>
<dbReference type="PROSITE" id="PS51318">
    <property type="entry name" value="TAT"/>
    <property type="match status" value="1"/>
</dbReference>
<dbReference type="Gene3D" id="3.40.190.10">
    <property type="entry name" value="Periplasmic binding protein-like II"/>
    <property type="match status" value="1"/>
</dbReference>
<dbReference type="InterPro" id="IPR042100">
    <property type="entry name" value="Bug_dom1"/>
</dbReference>
<comment type="similarity">
    <text evidence="1">Belongs to the UPF0065 (bug) family.</text>
</comment>
<dbReference type="PIRSF" id="PIRSF017082">
    <property type="entry name" value="YflP"/>
    <property type="match status" value="1"/>
</dbReference>
<evidence type="ECO:0000256" key="1">
    <source>
        <dbReference type="ARBA" id="ARBA00006987"/>
    </source>
</evidence>
<dbReference type="Gene3D" id="3.40.190.150">
    <property type="entry name" value="Bordetella uptake gene, domain 1"/>
    <property type="match status" value="1"/>
</dbReference>
<dbReference type="PANTHER" id="PTHR42928">
    <property type="entry name" value="TRICARBOXYLATE-BINDING PROTEIN"/>
    <property type="match status" value="1"/>
</dbReference>
<dbReference type="OrthoDB" id="9780943at2"/>
<feature type="chain" id="PRO_5021878103" evidence="2">
    <location>
        <begin position="30"/>
        <end position="325"/>
    </location>
</feature>
<dbReference type="EMBL" id="BJYZ01000007">
    <property type="protein sequence ID" value="GEO37770.1"/>
    <property type="molecule type" value="Genomic_DNA"/>
</dbReference>